<dbReference type="SMART" id="SM00345">
    <property type="entry name" value="HTH_GNTR"/>
    <property type="match status" value="1"/>
</dbReference>
<dbReference type="GO" id="GO:0003677">
    <property type="term" value="F:DNA binding"/>
    <property type="evidence" value="ECO:0007669"/>
    <property type="project" value="UniProtKB-KW"/>
</dbReference>
<dbReference type="STRING" id="345632.GPICK_04205"/>
<dbReference type="GO" id="GO:0008483">
    <property type="term" value="F:transaminase activity"/>
    <property type="evidence" value="ECO:0007669"/>
    <property type="project" value="UniProtKB-KW"/>
</dbReference>
<evidence type="ECO:0000256" key="3">
    <source>
        <dbReference type="ARBA" id="ARBA00022679"/>
    </source>
</evidence>
<dbReference type="RefSeq" id="WP_039740756.1">
    <property type="nucleotide sequence ID" value="NZ_CP009788.1"/>
</dbReference>
<dbReference type="PROSITE" id="PS50949">
    <property type="entry name" value="HTH_GNTR"/>
    <property type="match status" value="1"/>
</dbReference>
<keyword evidence="4" id="KW-0663">Pyridoxal phosphate</keyword>
<dbReference type="Proteomes" id="UP000057609">
    <property type="component" value="Chromosome"/>
</dbReference>
<evidence type="ECO:0000313" key="9">
    <source>
        <dbReference type="EMBL" id="AJE02676.1"/>
    </source>
</evidence>
<dbReference type="SUPFAM" id="SSF53383">
    <property type="entry name" value="PLP-dependent transferases"/>
    <property type="match status" value="1"/>
</dbReference>
<organism evidence="9 10">
    <name type="scientific">Geobacter pickeringii</name>
    <dbReference type="NCBI Taxonomy" id="345632"/>
    <lineage>
        <taxon>Bacteria</taxon>
        <taxon>Pseudomonadati</taxon>
        <taxon>Thermodesulfobacteriota</taxon>
        <taxon>Desulfuromonadia</taxon>
        <taxon>Geobacterales</taxon>
        <taxon>Geobacteraceae</taxon>
        <taxon>Geobacter</taxon>
    </lineage>
</organism>
<gene>
    <name evidence="9" type="ORF">GPICK_04205</name>
</gene>
<keyword evidence="2" id="KW-0032">Aminotransferase</keyword>
<keyword evidence="5" id="KW-0805">Transcription regulation</keyword>
<dbReference type="PANTHER" id="PTHR46577">
    <property type="entry name" value="HTH-TYPE TRANSCRIPTIONAL REGULATORY PROTEIN GABR"/>
    <property type="match status" value="1"/>
</dbReference>
<dbReference type="InterPro" id="IPR004839">
    <property type="entry name" value="Aminotransferase_I/II_large"/>
</dbReference>
<dbReference type="SUPFAM" id="SSF46785">
    <property type="entry name" value="Winged helix' DNA-binding domain"/>
    <property type="match status" value="1"/>
</dbReference>
<proteinExistence type="inferred from homology"/>
<dbReference type="GO" id="GO:0003700">
    <property type="term" value="F:DNA-binding transcription factor activity"/>
    <property type="evidence" value="ECO:0007669"/>
    <property type="project" value="InterPro"/>
</dbReference>
<dbReference type="OrthoDB" id="9804020at2"/>
<feature type="domain" description="HTH gntR-type" evidence="8">
    <location>
        <begin position="14"/>
        <end position="82"/>
    </location>
</feature>
<dbReference type="EMBL" id="CP009788">
    <property type="protein sequence ID" value="AJE02676.1"/>
    <property type="molecule type" value="Genomic_DNA"/>
</dbReference>
<dbReference type="Gene3D" id="3.90.1150.10">
    <property type="entry name" value="Aspartate Aminotransferase, domain 1"/>
    <property type="match status" value="1"/>
</dbReference>
<dbReference type="InterPro" id="IPR000524">
    <property type="entry name" value="Tscrpt_reg_HTH_GntR"/>
</dbReference>
<name>A0A0B5BF27_9BACT</name>
<keyword evidence="6" id="KW-0238">DNA-binding</keyword>
<dbReference type="GO" id="GO:0030170">
    <property type="term" value="F:pyridoxal phosphate binding"/>
    <property type="evidence" value="ECO:0007669"/>
    <property type="project" value="InterPro"/>
</dbReference>
<evidence type="ECO:0000256" key="6">
    <source>
        <dbReference type="ARBA" id="ARBA00023125"/>
    </source>
</evidence>
<dbReference type="FunFam" id="3.40.640.10:FF:000023">
    <property type="entry name" value="Transcriptional regulator, GntR family"/>
    <property type="match status" value="1"/>
</dbReference>
<dbReference type="PANTHER" id="PTHR46577:SF2">
    <property type="entry name" value="TRANSCRIPTIONAL REGULATORY PROTEIN"/>
    <property type="match status" value="1"/>
</dbReference>
<dbReference type="AlphaFoldDB" id="A0A0B5BF27"/>
<comment type="similarity">
    <text evidence="1">In the C-terminal section; belongs to the class-I pyridoxal-phosphate-dependent aminotransferase family.</text>
</comment>
<evidence type="ECO:0000256" key="2">
    <source>
        <dbReference type="ARBA" id="ARBA00022576"/>
    </source>
</evidence>
<evidence type="ECO:0000259" key="8">
    <source>
        <dbReference type="PROSITE" id="PS50949"/>
    </source>
</evidence>
<dbReference type="HOGENOM" id="CLU_017584_0_0_7"/>
<dbReference type="KEGG" id="gpi:GPICK_04205"/>
<dbReference type="Pfam" id="PF00392">
    <property type="entry name" value="GntR"/>
    <property type="match status" value="1"/>
</dbReference>
<dbReference type="CDD" id="cd07377">
    <property type="entry name" value="WHTH_GntR"/>
    <property type="match status" value="1"/>
</dbReference>
<dbReference type="Pfam" id="PF00155">
    <property type="entry name" value="Aminotran_1_2"/>
    <property type="match status" value="1"/>
</dbReference>
<dbReference type="InterPro" id="IPR036388">
    <property type="entry name" value="WH-like_DNA-bd_sf"/>
</dbReference>
<accession>A0A0B5BF27</accession>
<evidence type="ECO:0000256" key="7">
    <source>
        <dbReference type="ARBA" id="ARBA00023163"/>
    </source>
</evidence>
<reference evidence="9 10" key="1">
    <citation type="journal article" date="2015" name="Genome Announc.">
        <title>Complete Genome of Geobacter pickeringii G13T, a Metal-Reducing Isolate from Sedimentary Kaolin Deposits.</title>
        <authorList>
            <person name="Badalamenti J.P."/>
            <person name="Bond D.R."/>
        </authorList>
    </citation>
    <scope>NUCLEOTIDE SEQUENCE [LARGE SCALE GENOMIC DNA]</scope>
    <source>
        <strain evidence="9 10">G13</strain>
    </source>
</reference>
<sequence length="484" mass="52869">MARNAEAVTKGGRSTLYEQVAGRIAGLIEQGAFTPGSRIPSVRALARQMEVSVSTVLEAYGYLEDQGVIEARPQSGYYVKARIPSPPDAPRISRQMLSPTTVSSRDISLMVMRDSIILNRIPLGAAIPNPDLLPGEKLSRMLSAEARRHRAESLNYDFPPGCAPLRTQIARRMLSAGCTLNPGEIVTTAGCVEAVNLALRAICRPGDIVAVETPCYYNFLQAIEAMGLRALEIPSHPVHGMSLDALRYAIEHHPVRACLAVTNFSNPLGCLMPDDHKRELVEILAARTIPLIEDDIAGDLSFSQHRPSVAKNYDRKGLVLLCSSFSKTLAPGYRVGWIAPGRFQEEVERQKVLANISTPMPTQLAIAEFLANGGYDHHLRTVRRVYARQISLMADAVGRFFPAGTRVSSPAGGYVLWLECPESVDVMKLYELAIDAGITICPGPIFSARKKYGNCIRLNAAFWSPRVEQAVETLGGFAAEMCRP</sequence>
<evidence type="ECO:0000313" key="10">
    <source>
        <dbReference type="Proteomes" id="UP000057609"/>
    </source>
</evidence>
<protein>
    <submittedName>
        <fullName evidence="9">GntR family transcriptional regulator</fullName>
    </submittedName>
</protein>
<keyword evidence="10" id="KW-1185">Reference proteome</keyword>
<dbReference type="Gene3D" id="1.10.10.10">
    <property type="entry name" value="Winged helix-like DNA-binding domain superfamily/Winged helix DNA-binding domain"/>
    <property type="match status" value="1"/>
</dbReference>
<keyword evidence="7" id="KW-0804">Transcription</keyword>
<evidence type="ECO:0000256" key="1">
    <source>
        <dbReference type="ARBA" id="ARBA00005384"/>
    </source>
</evidence>
<dbReference type="InterPro" id="IPR015424">
    <property type="entry name" value="PyrdxlP-dep_Trfase"/>
</dbReference>
<dbReference type="InterPro" id="IPR036390">
    <property type="entry name" value="WH_DNA-bd_sf"/>
</dbReference>
<evidence type="ECO:0000256" key="4">
    <source>
        <dbReference type="ARBA" id="ARBA00022898"/>
    </source>
</evidence>
<keyword evidence="3" id="KW-0808">Transferase</keyword>
<dbReference type="InterPro" id="IPR051446">
    <property type="entry name" value="HTH_trans_reg/aminotransferase"/>
</dbReference>
<evidence type="ECO:0000256" key="5">
    <source>
        <dbReference type="ARBA" id="ARBA00023015"/>
    </source>
</evidence>
<dbReference type="CDD" id="cd00609">
    <property type="entry name" value="AAT_like"/>
    <property type="match status" value="1"/>
</dbReference>
<dbReference type="InterPro" id="IPR015422">
    <property type="entry name" value="PyrdxlP-dep_Trfase_small"/>
</dbReference>
<dbReference type="InterPro" id="IPR015421">
    <property type="entry name" value="PyrdxlP-dep_Trfase_major"/>
</dbReference>
<dbReference type="Gene3D" id="3.40.640.10">
    <property type="entry name" value="Type I PLP-dependent aspartate aminotransferase-like (Major domain)"/>
    <property type="match status" value="1"/>
</dbReference>